<sequence length="25" mass="2990">MRSIRHPQMKFGEVDIVVIYQSLEI</sequence>
<protein>
    <submittedName>
        <fullName evidence="1">Uncharacterized protein</fullName>
    </submittedName>
</protein>
<organism evidence="1">
    <name type="scientific">marine metagenome</name>
    <dbReference type="NCBI Taxonomy" id="408172"/>
    <lineage>
        <taxon>unclassified sequences</taxon>
        <taxon>metagenomes</taxon>
        <taxon>ecological metagenomes</taxon>
    </lineage>
</organism>
<dbReference type="AlphaFoldDB" id="A0A383DZ87"/>
<reference evidence="1" key="1">
    <citation type="submission" date="2018-05" db="EMBL/GenBank/DDBJ databases">
        <authorList>
            <person name="Lanie J.A."/>
            <person name="Ng W.-L."/>
            <person name="Kazmierczak K.M."/>
            <person name="Andrzejewski T.M."/>
            <person name="Davidsen T.M."/>
            <person name="Wayne K.J."/>
            <person name="Tettelin H."/>
            <person name="Glass J.I."/>
            <person name="Rusch D."/>
            <person name="Podicherti R."/>
            <person name="Tsui H.-C.T."/>
            <person name="Winkler M.E."/>
        </authorList>
    </citation>
    <scope>NUCLEOTIDE SEQUENCE</scope>
</reference>
<proteinExistence type="predicted"/>
<dbReference type="EMBL" id="UINC01221010">
    <property type="protein sequence ID" value="SVE49168.1"/>
    <property type="molecule type" value="Genomic_DNA"/>
</dbReference>
<name>A0A383DZ87_9ZZZZ</name>
<gene>
    <name evidence="1" type="ORF">METZ01_LOCUS502022</name>
</gene>
<evidence type="ECO:0000313" key="1">
    <source>
        <dbReference type="EMBL" id="SVE49168.1"/>
    </source>
</evidence>
<accession>A0A383DZ87</accession>